<accession>A0A854QD31</accession>
<feature type="compositionally biased region" description="Basic residues" evidence="1">
    <location>
        <begin position="780"/>
        <end position="792"/>
    </location>
</feature>
<dbReference type="GO" id="GO:0006397">
    <property type="term" value="P:mRNA processing"/>
    <property type="evidence" value="ECO:0007669"/>
    <property type="project" value="InterPro"/>
</dbReference>
<gene>
    <name evidence="3" type="ORF">C361_03737</name>
</gene>
<dbReference type="InterPro" id="IPR011666">
    <property type="entry name" value="DUF1604"/>
</dbReference>
<reference evidence="3 4" key="1">
    <citation type="submission" date="2017-06" db="EMBL/GenBank/DDBJ databases">
        <title>Global population genomics of the pathogenic fungus Cryptococcus neoformans var. grubii.</title>
        <authorList>
            <person name="Cuomo C."/>
            <person name="Litvintseva A."/>
            <person name="Chen Y."/>
            <person name="Young S."/>
            <person name="Zeng Q."/>
            <person name="Chapman S."/>
            <person name="Gujja S."/>
            <person name="Saif S."/>
            <person name="Birren B."/>
        </authorList>
    </citation>
    <scope>NUCLEOTIDE SEQUENCE [LARGE SCALE GENOMIC DNA]</scope>
    <source>
        <strain evidence="3 4">Tu259-1</strain>
    </source>
</reference>
<protein>
    <submittedName>
        <fullName evidence="3">G patch domain-containing protein 1</fullName>
    </submittedName>
</protein>
<evidence type="ECO:0000256" key="1">
    <source>
        <dbReference type="SAM" id="MobiDB-lite"/>
    </source>
</evidence>
<feature type="region of interest" description="Disordered" evidence="1">
    <location>
        <begin position="232"/>
        <end position="256"/>
    </location>
</feature>
<feature type="region of interest" description="Disordered" evidence="1">
    <location>
        <begin position="710"/>
        <end position="848"/>
    </location>
</feature>
<name>A0A854QD31_CRYNE</name>
<dbReference type="Pfam" id="PF01585">
    <property type="entry name" value="G-patch"/>
    <property type="match status" value="1"/>
</dbReference>
<dbReference type="PANTHER" id="PTHR13384">
    <property type="entry name" value="G PATCH DOMAIN-CONTAINING PROTEIN 1"/>
    <property type="match status" value="1"/>
</dbReference>
<feature type="region of interest" description="Disordered" evidence="1">
    <location>
        <begin position="613"/>
        <end position="640"/>
    </location>
</feature>
<feature type="compositionally biased region" description="Acidic residues" evidence="1">
    <location>
        <begin position="712"/>
        <end position="726"/>
    </location>
</feature>
<comment type="caution">
    <text evidence="3">The sequence shown here is derived from an EMBL/GenBank/DDBJ whole genome shotgun (WGS) entry which is preliminary data.</text>
</comment>
<feature type="region of interest" description="Disordered" evidence="1">
    <location>
        <begin position="288"/>
        <end position="313"/>
    </location>
</feature>
<dbReference type="EMBL" id="AMKT01000044">
    <property type="protein sequence ID" value="OXG20760.1"/>
    <property type="molecule type" value="Genomic_DNA"/>
</dbReference>
<dbReference type="Proteomes" id="UP000199727">
    <property type="component" value="Unassembled WGS sequence"/>
</dbReference>
<dbReference type="Pfam" id="PF07713">
    <property type="entry name" value="DUF1604"/>
    <property type="match status" value="1"/>
</dbReference>
<dbReference type="PANTHER" id="PTHR13384:SF19">
    <property type="entry name" value="G PATCH DOMAIN-CONTAINING PROTEIN 1"/>
    <property type="match status" value="1"/>
</dbReference>
<feature type="compositionally biased region" description="Polar residues" evidence="1">
    <location>
        <begin position="652"/>
        <end position="671"/>
    </location>
</feature>
<feature type="compositionally biased region" description="Basic and acidic residues" evidence="1">
    <location>
        <begin position="806"/>
        <end position="832"/>
    </location>
</feature>
<dbReference type="InterPro" id="IPR000467">
    <property type="entry name" value="G_patch_dom"/>
</dbReference>
<feature type="region of interest" description="Disordered" evidence="1">
    <location>
        <begin position="652"/>
        <end position="676"/>
    </location>
</feature>
<dbReference type="GO" id="GO:0005634">
    <property type="term" value="C:nucleus"/>
    <property type="evidence" value="ECO:0007669"/>
    <property type="project" value="TreeGrafter"/>
</dbReference>
<dbReference type="AlphaFoldDB" id="A0A854QD31"/>
<sequence>MTSRLKHKLELDQVNLNSAYLNESFVQIGTPLPALADTKKDKLEYVPEWKQEVRDEQGRRRFHGAFTGGWSAGYFNSAGSKEGWAPSTFKSSRSSRASKIQRPEDFMDEEDLQQMRDDRQLENTDIFKNEAFAGTREPLADKNLPSALESLIAPAQSSIGEKLLQKLGWRPGQGIGPRVTLRKLRIQEGKLGKARLGMDDSGHEDAEAGKHTFAPRDVKLLVYESKEDKQGLGFEKGKGMSRLPPAMGPRPLDNEDDDPYAVGPSTSSRPFAFDHNDDEDDVIVMGGSARPGLGMRSTDVGGGQKAVDGEDHWHDGRPVLVGFMLDPKGVPQDKWFPMPEIPVDWRPRPARVWGTTRKWDEEPGKKVEENEVIKGAPGKPLTHEQRGAALGEETRMSKAKSVYEYIAEKDRERLASLSDSAQIAPPPKLSFVPEPSKSVEHIHVPATEVQIPPLSPRTASAALKGFIPYGDDPAKQERYRSYLVSQTYNTKEPNPTILPSSSFDEINAELEAFASSARIFKPMSFAMSNRFTSGSSSLAASDLKQAKPGLHIYDAEKAKAEMEKPKGVDEIKVEKQLTPREQAAMNGMYGKMTRETKQFYPVKLLCKRFGVADPHPEGKPSDSEAVSGPSTISAEGLPLPANDASWESKFTYQAPTESSKPTLITQSSQVVTGERAPTSIAEVGMADDINQGRDTLTYTKPSIDIFKAIFASDDESGGEDADDDEKQVDQPGKVAGPTQAYRDPFPPKKAEDEKPVDLTTFKPVFTLKKEDNGAKDDKKEKKKDKKSKKRKSMLSFDIGEGEEEDAPKQQERNKKKRKDDEQDNERHKGEQRNKKHKNEREENDFEGEWVEKPAIIPRLVGRKGAEDFM</sequence>
<feature type="compositionally biased region" description="Basic and acidic residues" evidence="1">
    <location>
        <begin position="767"/>
        <end position="779"/>
    </location>
</feature>
<evidence type="ECO:0000313" key="3">
    <source>
        <dbReference type="EMBL" id="OXG20760.1"/>
    </source>
</evidence>
<evidence type="ECO:0000259" key="2">
    <source>
        <dbReference type="PROSITE" id="PS50174"/>
    </source>
</evidence>
<dbReference type="GO" id="GO:0003723">
    <property type="term" value="F:RNA binding"/>
    <property type="evidence" value="ECO:0007669"/>
    <property type="project" value="TreeGrafter"/>
</dbReference>
<dbReference type="Pfam" id="PF26093">
    <property type="entry name" value="HTH_TGH"/>
    <property type="match status" value="1"/>
</dbReference>
<organism evidence="3 4">
    <name type="scientific">Cryptococcus neoformans Tu259-1</name>
    <dbReference type="NCBI Taxonomy" id="1230072"/>
    <lineage>
        <taxon>Eukaryota</taxon>
        <taxon>Fungi</taxon>
        <taxon>Dikarya</taxon>
        <taxon>Basidiomycota</taxon>
        <taxon>Agaricomycotina</taxon>
        <taxon>Tremellomycetes</taxon>
        <taxon>Tremellales</taxon>
        <taxon>Cryptococcaceae</taxon>
        <taxon>Cryptococcus</taxon>
        <taxon>Cryptococcus neoformans species complex</taxon>
    </lineage>
</organism>
<dbReference type="PROSITE" id="PS50174">
    <property type="entry name" value="G_PATCH"/>
    <property type="match status" value="1"/>
</dbReference>
<evidence type="ECO:0000313" key="4">
    <source>
        <dbReference type="Proteomes" id="UP000199727"/>
    </source>
</evidence>
<feature type="domain" description="G-patch" evidence="2">
    <location>
        <begin position="156"/>
        <end position="176"/>
    </location>
</feature>
<feature type="compositionally biased region" description="Basic and acidic residues" evidence="1">
    <location>
        <begin position="745"/>
        <end position="756"/>
    </location>
</feature>
<proteinExistence type="predicted"/>
<dbReference type="OrthoDB" id="20507at2759"/>